<name>A0A6P8ZQB1_THRPL</name>
<feature type="compositionally biased region" description="Acidic residues" evidence="1">
    <location>
        <begin position="42"/>
        <end position="63"/>
    </location>
</feature>
<dbReference type="KEGG" id="tpal:117647757"/>
<feature type="region of interest" description="Disordered" evidence="1">
    <location>
        <begin position="1"/>
        <end position="110"/>
    </location>
</feature>
<evidence type="ECO:0000313" key="3">
    <source>
        <dbReference type="RefSeq" id="XP_034245544.1"/>
    </source>
</evidence>
<organism evidence="3">
    <name type="scientific">Thrips palmi</name>
    <name type="common">Melon thrips</name>
    <dbReference type="NCBI Taxonomy" id="161013"/>
    <lineage>
        <taxon>Eukaryota</taxon>
        <taxon>Metazoa</taxon>
        <taxon>Ecdysozoa</taxon>
        <taxon>Arthropoda</taxon>
        <taxon>Hexapoda</taxon>
        <taxon>Insecta</taxon>
        <taxon>Pterygota</taxon>
        <taxon>Neoptera</taxon>
        <taxon>Paraneoptera</taxon>
        <taxon>Thysanoptera</taxon>
        <taxon>Terebrantia</taxon>
        <taxon>Thripoidea</taxon>
        <taxon>Thripidae</taxon>
        <taxon>Thrips</taxon>
    </lineage>
</organism>
<evidence type="ECO:0000313" key="2">
    <source>
        <dbReference type="Proteomes" id="UP000515158"/>
    </source>
</evidence>
<feature type="compositionally biased region" description="Acidic residues" evidence="1">
    <location>
        <begin position="17"/>
        <end position="27"/>
    </location>
</feature>
<reference evidence="3" key="1">
    <citation type="submission" date="2025-08" db="UniProtKB">
        <authorList>
            <consortium name="RefSeq"/>
        </authorList>
    </citation>
    <scope>IDENTIFICATION</scope>
    <source>
        <tissue evidence="3">Total insect</tissue>
    </source>
</reference>
<protein>
    <submittedName>
        <fullName evidence="3">Ribosomal biogenesis protein LAS1L-like</fullName>
    </submittedName>
</protein>
<dbReference type="Proteomes" id="UP000515158">
    <property type="component" value="Unplaced"/>
</dbReference>
<keyword evidence="2" id="KW-1185">Reference proteome</keyword>
<gene>
    <name evidence="3" type="primary">LOC117647757</name>
</gene>
<dbReference type="RefSeq" id="XP_034245544.1">
    <property type="nucleotide sequence ID" value="XM_034389653.1"/>
</dbReference>
<dbReference type="GeneID" id="117647757"/>
<dbReference type="OrthoDB" id="10659104at2759"/>
<dbReference type="InParanoid" id="A0A6P8ZQB1"/>
<accession>A0A6P8ZQB1</accession>
<feature type="compositionally biased region" description="Acidic residues" evidence="1">
    <location>
        <begin position="70"/>
        <end position="107"/>
    </location>
</feature>
<proteinExistence type="predicted"/>
<sequence>MKEGVHSHPAKPTSDLQDSETDMDEPSEPSQSSLASEHSDDSRDDEDSEDEHSEESSFEESEEEGKVWESWDEETDEELMDGEDESDVDMEDDEGSDDEDETDEASETDNVTLLMTKLKLHKKAMSNLSTESGPVRAAILQEASKDLICFICELCWNLLNGYFDLKRHEKNILRLYKEDIHAMIDENKSWLHKKEALIEQALDPFIPILFNVLLPHLT</sequence>
<evidence type="ECO:0000256" key="1">
    <source>
        <dbReference type="SAM" id="MobiDB-lite"/>
    </source>
</evidence>
<dbReference type="AlphaFoldDB" id="A0A6P8ZQB1"/>